<evidence type="ECO:0000256" key="2">
    <source>
        <dbReference type="RuleBase" id="RU003616"/>
    </source>
</evidence>
<feature type="domain" description="SHSP" evidence="4">
    <location>
        <begin position="27"/>
        <end position="152"/>
    </location>
</feature>
<reference evidence="5 6" key="1">
    <citation type="journal article" date="2019" name="Int. J. Syst. Evol. Microbiol.">
        <title>The Global Catalogue of Microorganisms (GCM) 10K type strain sequencing project: providing services to taxonomists for standard genome sequencing and annotation.</title>
        <authorList>
            <consortium name="The Broad Institute Genomics Platform"/>
            <consortium name="The Broad Institute Genome Sequencing Center for Infectious Disease"/>
            <person name="Wu L."/>
            <person name="Ma J."/>
        </authorList>
    </citation>
    <scope>NUCLEOTIDE SEQUENCE [LARGE SCALE GENOMIC DNA]</scope>
    <source>
        <strain evidence="5 6">XZGYJ-43</strain>
    </source>
</reference>
<name>A0ABD5Z801_9EURY</name>
<dbReference type="PROSITE" id="PS01031">
    <property type="entry name" value="SHSP"/>
    <property type="match status" value="1"/>
</dbReference>
<dbReference type="InterPro" id="IPR031107">
    <property type="entry name" value="Small_HSP"/>
</dbReference>
<comment type="caution">
    <text evidence="5">The sequence shown here is derived from an EMBL/GenBank/DDBJ whole genome shotgun (WGS) entry which is preliminary data.</text>
</comment>
<sequence length="152" mass="17124">MTDRRRSPFDEFEQLFERLNREFGEELGRGGGRIAVDVEETDDSYVVTADLPGFEKEDVDVELHDETLHISAEREAEREEEVEPGASEEAAEEEEETQRYLVRERHAGAVSRAITLPETVDEEGVTATFENGVLRVELPKAAGEKSSSIEIQ</sequence>
<feature type="region of interest" description="Disordered" evidence="3">
    <location>
        <begin position="70"/>
        <end position="99"/>
    </location>
</feature>
<dbReference type="SUPFAM" id="SSF49764">
    <property type="entry name" value="HSP20-like chaperones"/>
    <property type="match status" value="1"/>
</dbReference>
<evidence type="ECO:0000313" key="5">
    <source>
        <dbReference type="EMBL" id="MFC7201192.1"/>
    </source>
</evidence>
<dbReference type="AlphaFoldDB" id="A0ABD5Z801"/>
<accession>A0ABD5Z801</accession>
<evidence type="ECO:0000256" key="1">
    <source>
        <dbReference type="PROSITE-ProRule" id="PRU00285"/>
    </source>
</evidence>
<gene>
    <name evidence="5" type="ORF">ACFQJ9_17550</name>
</gene>
<dbReference type="EMBL" id="JBHTAR010000011">
    <property type="protein sequence ID" value="MFC7201192.1"/>
    <property type="molecule type" value="Genomic_DNA"/>
</dbReference>
<protein>
    <submittedName>
        <fullName evidence="5">Hsp20/alpha crystallin family protein</fullName>
    </submittedName>
</protein>
<evidence type="ECO:0000259" key="4">
    <source>
        <dbReference type="PROSITE" id="PS01031"/>
    </source>
</evidence>
<proteinExistence type="inferred from homology"/>
<dbReference type="Pfam" id="PF00011">
    <property type="entry name" value="HSP20"/>
    <property type="match status" value="1"/>
</dbReference>
<dbReference type="InterPro" id="IPR002068">
    <property type="entry name" value="A-crystallin/Hsp20_dom"/>
</dbReference>
<keyword evidence="6" id="KW-1185">Reference proteome</keyword>
<organism evidence="5 6">
    <name type="scientific">Halospeciosus flavus</name>
    <dbReference type="NCBI Taxonomy" id="3032283"/>
    <lineage>
        <taxon>Archaea</taxon>
        <taxon>Methanobacteriati</taxon>
        <taxon>Methanobacteriota</taxon>
        <taxon>Stenosarchaea group</taxon>
        <taxon>Halobacteria</taxon>
        <taxon>Halobacteriales</taxon>
        <taxon>Halobacteriaceae</taxon>
        <taxon>Halospeciosus</taxon>
    </lineage>
</organism>
<evidence type="ECO:0000256" key="3">
    <source>
        <dbReference type="SAM" id="MobiDB-lite"/>
    </source>
</evidence>
<dbReference type="RefSeq" id="WP_279527946.1">
    <property type="nucleotide sequence ID" value="NZ_CP122312.1"/>
</dbReference>
<evidence type="ECO:0000313" key="6">
    <source>
        <dbReference type="Proteomes" id="UP001596447"/>
    </source>
</evidence>
<dbReference type="PANTHER" id="PTHR11527">
    <property type="entry name" value="HEAT-SHOCK PROTEIN 20 FAMILY MEMBER"/>
    <property type="match status" value="1"/>
</dbReference>
<comment type="similarity">
    <text evidence="1 2">Belongs to the small heat shock protein (HSP20) family.</text>
</comment>
<dbReference type="Gene3D" id="2.60.40.790">
    <property type="match status" value="1"/>
</dbReference>
<dbReference type="Proteomes" id="UP001596447">
    <property type="component" value="Unassembled WGS sequence"/>
</dbReference>
<dbReference type="InterPro" id="IPR008978">
    <property type="entry name" value="HSP20-like_chaperone"/>
</dbReference>